<dbReference type="EMBL" id="QNRX01000017">
    <property type="protein sequence ID" value="RBP59915.1"/>
    <property type="molecule type" value="Genomic_DNA"/>
</dbReference>
<keyword evidence="1" id="KW-0472">Membrane</keyword>
<evidence type="ECO:0000313" key="2">
    <source>
        <dbReference type="EMBL" id="RBP59915.1"/>
    </source>
</evidence>
<keyword evidence="3" id="KW-1185">Reference proteome</keyword>
<gene>
    <name evidence="2" type="ORF">DES36_1179</name>
</gene>
<evidence type="ECO:0000313" key="3">
    <source>
        <dbReference type="Proteomes" id="UP000253490"/>
    </source>
</evidence>
<dbReference type="AlphaFoldDB" id="A0A366HZM8"/>
<keyword evidence="1" id="KW-1133">Transmembrane helix</keyword>
<feature type="transmembrane region" description="Helical" evidence="1">
    <location>
        <begin position="31"/>
        <end position="53"/>
    </location>
</feature>
<keyword evidence="1" id="KW-0812">Transmembrane</keyword>
<protein>
    <submittedName>
        <fullName evidence="2">Uncharacterized protein</fullName>
    </submittedName>
</protein>
<name>A0A366HZM8_9FIRM</name>
<evidence type="ECO:0000256" key="1">
    <source>
        <dbReference type="SAM" id="Phobius"/>
    </source>
</evidence>
<reference evidence="2 3" key="1">
    <citation type="submission" date="2018-06" db="EMBL/GenBank/DDBJ databases">
        <title>Genomic Encyclopedia of Type Strains, Phase IV (KMG-IV): sequencing the most valuable type-strain genomes for metagenomic binning, comparative biology and taxonomic classification.</title>
        <authorList>
            <person name="Goeker M."/>
        </authorList>
    </citation>
    <scope>NUCLEOTIDE SEQUENCE [LARGE SCALE GENOMIC DNA]</scope>
    <source>
        <strain evidence="2 3">DSM 22112</strain>
    </source>
</reference>
<accession>A0A366HZM8</accession>
<proteinExistence type="predicted"/>
<organism evidence="2 3">
    <name type="scientific">Alkalibaculum bacchi</name>
    <dbReference type="NCBI Taxonomy" id="645887"/>
    <lineage>
        <taxon>Bacteria</taxon>
        <taxon>Bacillati</taxon>
        <taxon>Bacillota</taxon>
        <taxon>Clostridia</taxon>
        <taxon>Eubacteriales</taxon>
        <taxon>Eubacteriaceae</taxon>
        <taxon>Alkalibaculum</taxon>
    </lineage>
</organism>
<dbReference type="Proteomes" id="UP000253490">
    <property type="component" value="Unassembled WGS sequence"/>
</dbReference>
<sequence length="87" mass="9931">MDDLIEIILEIIIKVAVKGSNSKRVPKPIRYILFALIMALCLSVMAFFIYLMVTMDSSLIVKLIFLGVAVTIDIFLFRLIKEIIVRN</sequence>
<feature type="transmembrane region" description="Helical" evidence="1">
    <location>
        <begin position="59"/>
        <end position="80"/>
    </location>
</feature>
<comment type="caution">
    <text evidence="2">The sequence shown here is derived from an EMBL/GenBank/DDBJ whole genome shotgun (WGS) entry which is preliminary data.</text>
</comment>
<dbReference type="RefSeq" id="WP_113921376.1">
    <property type="nucleotide sequence ID" value="NZ_QNRX01000017.1"/>
</dbReference>